<evidence type="ECO:0000256" key="1">
    <source>
        <dbReference type="ARBA" id="ARBA00009795"/>
    </source>
</evidence>
<feature type="compositionally biased region" description="Basic and acidic residues" evidence="5">
    <location>
        <begin position="48"/>
        <end position="58"/>
    </location>
</feature>
<dbReference type="RefSeq" id="XP_030838816.1">
    <property type="nucleotide sequence ID" value="XM_030982956.1"/>
</dbReference>
<dbReference type="EnsemblMetazoa" id="XM_030982956">
    <property type="protein sequence ID" value="XP_030838816"/>
    <property type="gene ID" value="LOC100893438"/>
</dbReference>
<evidence type="ECO:0008006" key="8">
    <source>
        <dbReference type="Google" id="ProtNLM"/>
    </source>
</evidence>
<dbReference type="Gene3D" id="6.10.140.2130">
    <property type="match status" value="1"/>
</dbReference>
<dbReference type="PROSITE" id="PS51073">
    <property type="entry name" value="RPEL"/>
    <property type="match status" value="2"/>
</dbReference>
<keyword evidence="3" id="KW-0009">Actin-binding</keyword>
<dbReference type="OMA" id="FRETSAX"/>
<evidence type="ECO:0000256" key="5">
    <source>
        <dbReference type="SAM" id="MobiDB-lite"/>
    </source>
</evidence>
<keyword evidence="7" id="KW-1185">Reference proteome</keyword>
<organism evidence="6 7">
    <name type="scientific">Strongylocentrotus purpuratus</name>
    <name type="common">Purple sea urchin</name>
    <dbReference type="NCBI Taxonomy" id="7668"/>
    <lineage>
        <taxon>Eukaryota</taxon>
        <taxon>Metazoa</taxon>
        <taxon>Echinodermata</taxon>
        <taxon>Eleutherozoa</taxon>
        <taxon>Echinozoa</taxon>
        <taxon>Echinoidea</taxon>
        <taxon>Euechinoidea</taxon>
        <taxon>Echinacea</taxon>
        <taxon>Camarodonta</taxon>
        <taxon>Echinidea</taxon>
        <taxon>Strongylocentrotidae</taxon>
        <taxon>Strongylocentrotus</taxon>
    </lineage>
</organism>
<dbReference type="RefSeq" id="XP_030838818.1">
    <property type="nucleotide sequence ID" value="XM_030982958.1"/>
</dbReference>
<comment type="similarity">
    <text evidence="1">Belongs to the phosphatase and actin regulator family.</text>
</comment>
<dbReference type="GeneID" id="100893438"/>
<dbReference type="GO" id="GO:0003779">
    <property type="term" value="F:actin binding"/>
    <property type="evidence" value="ECO:0000318"/>
    <property type="project" value="GO_Central"/>
</dbReference>
<feature type="compositionally biased region" description="Basic residues" evidence="5">
    <location>
        <begin position="70"/>
        <end position="90"/>
    </location>
</feature>
<sequence length="439" mass="48728">MDLAKLMEAIRNRAASEGNIVYENNRSNARLSTTSACDDSQIMYSTETNKDEEGKTSEKITVTTSPADKKSKKMSLSKLFRPWKWRKKRKSGDDGKQAETETENHIPGENGGAERLQGDGGGDSSDPAVTQAEINNDVDPTKTGGQPVANVTASGDRGTGTPSKFKGPVALPVSSKGKSSPSLPAKKGKPMIKTPGKNNKAKGTPPTVKGRGAKNSPAVAPKKLNFDTGVESIPAQCNGDVSHDSSSTSDYDNHARQDDDDDSDIEEEYCTSLAAKVKRNNSLAIKLENRPSIKILEERNIIPRRTDDAKKIDKDKIGAALVRRLSQRPTQEELEQRNIYREQSQIDAAKAAREEKKKTLTRKLSVRPTVDELRNRNIINFNEYVEVIEAVDYDRKGDKPWTRLTPQDKAYIRKELNDFKSTEMNVHEDSKKFTRFHRP</sequence>
<dbReference type="EnsemblMetazoa" id="XM_030982958">
    <property type="protein sequence ID" value="XP_030838818"/>
    <property type="gene ID" value="LOC100893438"/>
</dbReference>
<dbReference type="OrthoDB" id="5563016at2759"/>
<accession>A0A7M7NPV1</accession>
<dbReference type="PANTHER" id="PTHR12751:SF18">
    <property type="entry name" value="PHOSPHATASE AND ACTIN REGULATOR 1"/>
    <property type="match status" value="1"/>
</dbReference>
<reference evidence="7" key="1">
    <citation type="submission" date="2015-02" db="EMBL/GenBank/DDBJ databases">
        <title>Genome sequencing for Strongylocentrotus purpuratus.</title>
        <authorList>
            <person name="Murali S."/>
            <person name="Liu Y."/>
            <person name="Vee V."/>
            <person name="English A."/>
            <person name="Wang M."/>
            <person name="Skinner E."/>
            <person name="Han Y."/>
            <person name="Muzny D.M."/>
            <person name="Worley K.C."/>
            <person name="Gibbs R.A."/>
        </authorList>
    </citation>
    <scope>NUCLEOTIDE SEQUENCE</scope>
</reference>
<dbReference type="Proteomes" id="UP000007110">
    <property type="component" value="Unassembled WGS sequence"/>
</dbReference>
<name>A0A7M7NPV1_STRPU</name>
<feature type="repeat" description="RPEL" evidence="4">
    <location>
        <begin position="319"/>
        <end position="344"/>
    </location>
</feature>
<dbReference type="AlphaFoldDB" id="A0A7M7NPV1"/>
<evidence type="ECO:0000313" key="6">
    <source>
        <dbReference type="EnsemblMetazoa" id="XP_030838818"/>
    </source>
</evidence>
<keyword evidence="2" id="KW-0677">Repeat</keyword>
<evidence type="ECO:0000256" key="2">
    <source>
        <dbReference type="ARBA" id="ARBA00022737"/>
    </source>
</evidence>
<feature type="compositionally biased region" description="Basic and acidic residues" evidence="5">
    <location>
        <begin position="91"/>
        <end position="106"/>
    </location>
</feature>
<dbReference type="InterPro" id="IPR004018">
    <property type="entry name" value="RPEL_repeat"/>
</dbReference>
<feature type="region of interest" description="Disordered" evidence="5">
    <location>
        <begin position="43"/>
        <end position="265"/>
    </location>
</feature>
<evidence type="ECO:0000313" key="7">
    <source>
        <dbReference type="Proteomes" id="UP000007110"/>
    </source>
</evidence>
<reference evidence="6" key="2">
    <citation type="submission" date="2021-01" db="UniProtKB">
        <authorList>
            <consortium name="EnsemblMetazoa"/>
        </authorList>
    </citation>
    <scope>IDENTIFICATION</scope>
</reference>
<evidence type="ECO:0000256" key="4">
    <source>
        <dbReference type="PROSITE-ProRule" id="PRU00401"/>
    </source>
</evidence>
<dbReference type="GO" id="GO:0030036">
    <property type="term" value="P:actin cytoskeleton organization"/>
    <property type="evidence" value="ECO:0000318"/>
    <property type="project" value="GO_Central"/>
</dbReference>
<dbReference type="InParanoid" id="A0A7M7NPV1"/>
<dbReference type="KEGG" id="spu:100893438"/>
<dbReference type="FunCoup" id="A0A7M7NPV1">
    <property type="interactions" value="266"/>
</dbReference>
<dbReference type="Pfam" id="PF02755">
    <property type="entry name" value="RPEL"/>
    <property type="match status" value="2"/>
</dbReference>
<dbReference type="PANTHER" id="PTHR12751">
    <property type="entry name" value="PHOSPHATASE AND ACTIN REGULATOR PHACTR"/>
    <property type="match status" value="1"/>
</dbReference>
<dbReference type="Gene3D" id="6.10.140.1750">
    <property type="match status" value="1"/>
</dbReference>
<evidence type="ECO:0000256" key="3">
    <source>
        <dbReference type="ARBA" id="ARBA00023203"/>
    </source>
</evidence>
<dbReference type="SMART" id="SM00707">
    <property type="entry name" value="RPEL"/>
    <property type="match status" value="3"/>
</dbReference>
<feature type="repeat" description="RPEL" evidence="4">
    <location>
        <begin position="358"/>
        <end position="383"/>
    </location>
</feature>
<proteinExistence type="inferred from homology"/>
<protein>
    <recommendedName>
        <fullName evidence="8">Phosphatase and actin regulator</fullName>
    </recommendedName>
</protein>